<dbReference type="Proteomes" id="UP000256964">
    <property type="component" value="Unassembled WGS sequence"/>
</dbReference>
<proteinExistence type="predicted"/>
<accession>A0A371DB37</accession>
<feature type="region of interest" description="Disordered" evidence="1">
    <location>
        <begin position="1"/>
        <end position="95"/>
    </location>
</feature>
<reference evidence="2 3" key="1">
    <citation type="journal article" date="2018" name="Biotechnol. Biofuels">
        <title>Integrative visual omics of the white-rot fungus Polyporus brumalis exposes the biotechnological potential of its oxidative enzymes for delignifying raw plant biomass.</title>
        <authorList>
            <person name="Miyauchi S."/>
            <person name="Rancon A."/>
            <person name="Drula E."/>
            <person name="Hage H."/>
            <person name="Chaduli D."/>
            <person name="Favel A."/>
            <person name="Grisel S."/>
            <person name="Henrissat B."/>
            <person name="Herpoel-Gimbert I."/>
            <person name="Ruiz-Duenas F.J."/>
            <person name="Chevret D."/>
            <person name="Hainaut M."/>
            <person name="Lin J."/>
            <person name="Wang M."/>
            <person name="Pangilinan J."/>
            <person name="Lipzen A."/>
            <person name="Lesage-Meessen L."/>
            <person name="Navarro D."/>
            <person name="Riley R."/>
            <person name="Grigoriev I.V."/>
            <person name="Zhou S."/>
            <person name="Raouche S."/>
            <person name="Rosso M.N."/>
        </authorList>
    </citation>
    <scope>NUCLEOTIDE SEQUENCE [LARGE SCALE GENOMIC DNA]</scope>
    <source>
        <strain evidence="2 3">BRFM 1820</strain>
    </source>
</reference>
<dbReference type="EMBL" id="KZ857403">
    <property type="protein sequence ID" value="RDX49754.1"/>
    <property type="molecule type" value="Genomic_DNA"/>
</dbReference>
<sequence length="268" mass="30125">MAKPKLVEKVTTAIKRQASSIASRVKKKRKSGSETGSTISVESSSKSSTAPTTRSRYRSPTVEDAEDEGDQVARGSTAAPDDGDEIEEIPAPKKGRSFHPEWKLEYFEEAEWEEDWIMEVRELLTEEYEGKYAHLDIADGLDGAEHNAADNDNTDARASGSSKTRNPFDDIPAFKRRKKRDNRSELVRYLAAPMMCIIPVCARILRPLRTFERLPADFDRHQLRLRLSPDSYLLPSTFSTPFRAIVDQEQVIPSPVVPQRVVPNPVAP</sequence>
<feature type="region of interest" description="Disordered" evidence="1">
    <location>
        <begin position="145"/>
        <end position="170"/>
    </location>
</feature>
<protein>
    <submittedName>
        <fullName evidence="2">Uncharacterized protein</fullName>
    </submittedName>
</protein>
<feature type="compositionally biased region" description="Low complexity" evidence="1">
    <location>
        <begin position="33"/>
        <end position="54"/>
    </location>
</feature>
<organism evidence="2 3">
    <name type="scientific">Lentinus brumalis</name>
    <dbReference type="NCBI Taxonomy" id="2498619"/>
    <lineage>
        <taxon>Eukaryota</taxon>
        <taxon>Fungi</taxon>
        <taxon>Dikarya</taxon>
        <taxon>Basidiomycota</taxon>
        <taxon>Agaricomycotina</taxon>
        <taxon>Agaricomycetes</taxon>
        <taxon>Polyporales</taxon>
        <taxon>Polyporaceae</taxon>
        <taxon>Lentinus</taxon>
    </lineage>
</organism>
<evidence type="ECO:0000313" key="3">
    <source>
        <dbReference type="Proteomes" id="UP000256964"/>
    </source>
</evidence>
<name>A0A371DB37_9APHY</name>
<gene>
    <name evidence="2" type="ORF">OH76DRAFT_1482860</name>
</gene>
<evidence type="ECO:0000313" key="2">
    <source>
        <dbReference type="EMBL" id="RDX49754.1"/>
    </source>
</evidence>
<keyword evidence="3" id="KW-1185">Reference proteome</keyword>
<evidence type="ECO:0000256" key="1">
    <source>
        <dbReference type="SAM" id="MobiDB-lite"/>
    </source>
</evidence>
<dbReference type="AlphaFoldDB" id="A0A371DB37"/>